<dbReference type="SUPFAM" id="SSF53383">
    <property type="entry name" value="PLP-dependent transferases"/>
    <property type="match status" value="1"/>
</dbReference>
<comment type="caution">
    <text evidence="7">The sequence shown here is derived from an EMBL/GenBank/DDBJ whole genome shotgun (WGS) entry which is preliminary data.</text>
</comment>
<gene>
    <name evidence="7" type="ORF">GCM10017083_06380</name>
</gene>
<feature type="domain" description="Aminotransferase class I/classII large" evidence="6">
    <location>
        <begin position="55"/>
        <end position="394"/>
    </location>
</feature>
<dbReference type="PANTHER" id="PTHR43525:SF1">
    <property type="entry name" value="PROTEIN MALY"/>
    <property type="match status" value="1"/>
</dbReference>
<comment type="similarity">
    <text evidence="5">Belongs to the class-II pyridoxal-phosphate-dependent aminotransferase family. MalY/PatB cystathionine beta-lyase subfamily.</text>
</comment>
<dbReference type="Proteomes" id="UP000630353">
    <property type="component" value="Unassembled WGS sequence"/>
</dbReference>
<dbReference type="EMBL" id="BMZS01000002">
    <property type="protein sequence ID" value="GHD41942.1"/>
    <property type="molecule type" value="Genomic_DNA"/>
</dbReference>
<dbReference type="InterPro" id="IPR051798">
    <property type="entry name" value="Class-II_PLP-Dep_Aminotrans"/>
</dbReference>
<evidence type="ECO:0000256" key="1">
    <source>
        <dbReference type="ARBA" id="ARBA00001933"/>
    </source>
</evidence>
<dbReference type="InterPro" id="IPR015422">
    <property type="entry name" value="PyrdxlP-dep_Trfase_small"/>
</dbReference>
<keyword evidence="8" id="KW-1185">Reference proteome</keyword>
<accession>A0A918XPE1</accession>
<comment type="cofactor">
    <cofactor evidence="1">
        <name>pyridoxal 5'-phosphate</name>
        <dbReference type="ChEBI" id="CHEBI:597326"/>
    </cofactor>
</comment>
<name>A0A918XPE1_9PROT</name>
<evidence type="ECO:0000313" key="7">
    <source>
        <dbReference type="EMBL" id="GHD41942.1"/>
    </source>
</evidence>
<evidence type="ECO:0000256" key="2">
    <source>
        <dbReference type="ARBA" id="ARBA00012224"/>
    </source>
</evidence>
<dbReference type="InterPro" id="IPR027619">
    <property type="entry name" value="C-S_lyase_PatB-like"/>
</dbReference>
<dbReference type="InterPro" id="IPR015424">
    <property type="entry name" value="PyrdxlP-dep_Trfase"/>
</dbReference>
<dbReference type="PANTHER" id="PTHR43525">
    <property type="entry name" value="PROTEIN MALY"/>
    <property type="match status" value="1"/>
</dbReference>
<reference evidence="7" key="2">
    <citation type="submission" date="2020-09" db="EMBL/GenBank/DDBJ databases">
        <authorList>
            <person name="Sun Q."/>
            <person name="Kim S."/>
        </authorList>
    </citation>
    <scope>NUCLEOTIDE SEQUENCE</scope>
    <source>
        <strain evidence="7">KCTC 42651</strain>
    </source>
</reference>
<dbReference type="CDD" id="cd00609">
    <property type="entry name" value="AAT_like"/>
    <property type="match status" value="1"/>
</dbReference>
<evidence type="ECO:0000256" key="5">
    <source>
        <dbReference type="ARBA" id="ARBA00037974"/>
    </source>
</evidence>
<reference evidence="7" key="1">
    <citation type="journal article" date="2014" name="Int. J. Syst. Evol. Microbiol.">
        <title>Complete genome sequence of Corynebacterium casei LMG S-19264T (=DSM 44701T), isolated from a smear-ripened cheese.</title>
        <authorList>
            <consortium name="US DOE Joint Genome Institute (JGI-PGF)"/>
            <person name="Walter F."/>
            <person name="Albersmeier A."/>
            <person name="Kalinowski J."/>
            <person name="Ruckert C."/>
        </authorList>
    </citation>
    <scope>NUCLEOTIDE SEQUENCE</scope>
    <source>
        <strain evidence="7">KCTC 42651</strain>
    </source>
</reference>
<organism evidence="7 8">
    <name type="scientific">Thalassobaculum fulvum</name>
    <dbReference type="NCBI Taxonomy" id="1633335"/>
    <lineage>
        <taxon>Bacteria</taxon>
        <taxon>Pseudomonadati</taxon>
        <taxon>Pseudomonadota</taxon>
        <taxon>Alphaproteobacteria</taxon>
        <taxon>Rhodospirillales</taxon>
        <taxon>Thalassobaculaceae</taxon>
        <taxon>Thalassobaculum</taxon>
    </lineage>
</organism>
<dbReference type="GO" id="GO:0030170">
    <property type="term" value="F:pyridoxal phosphate binding"/>
    <property type="evidence" value="ECO:0007669"/>
    <property type="project" value="InterPro"/>
</dbReference>
<dbReference type="Gene3D" id="3.90.1150.10">
    <property type="entry name" value="Aspartate Aminotransferase, domain 1"/>
    <property type="match status" value="1"/>
</dbReference>
<dbReference type="InterPro" id="IPR004839">
    <property type="entry name" value="Aminotransferase_I/II_large"/>
</dbReference>
<evidence type="ECO:0000256" key="3">
    <source>
        <dbReference type="ARBA" id="ARBA00022898"/>
    </source>
</evidence>
<dbReference type="InterPro" id="IPR015421">
    <property type="entry name" value="PyrdxlP-dep_Trfase_major"/>
</dbReference>
<dbReference type="EC" id="4.4.1.13" evidence="2"/>
<dbReference type="AlphaFoldDB" id="A0A918XPE1"/>
<keyword evidence="3" id="KW-0663">Pyridoxal phosphate</keyword>
<sequence>MDFDFDTEIDREGTNSVKWEYHNHGGTPQHWDKPSRRHGADRTLAMWVADMDFRCPEPVIRALHERVEHGIFGYSNKTESYLEAVAGWFARRQGWNVEPDWIVTAPGVVPTLNVVVRGFTQPGDKVIVQRPVYYPFFRVTNNNGAEIVSNGLVYENGTYRMDLEDLERKAADPKAKLFIMCSPHNPVGKVWSPEDLKAVAEICARHGVLVVADEIHGDLMHPGVKFTPFATLGEVAADNTIVCTAPSKTFNLAGLHTSNIVIPNKDIRERFQKAMAVQSLPGMSPFGIVATEAAYREGEPWLDAVMQYVAGNARRMTEFFSDELPEFKVIQPEGTYLLWFDCRSLGLDQDALEDLMLNKAKIYYDEGYIFGPEGAGFERINIACPRSLLDEALVRMRDAVRAL</sequence>
<proteinExistence type="inferred from homology"/>
<dbReference type="NCBIfam" id="TIGR04350">
    <property type="entry name" value="C_S_lyase_PatB"/>
    <property type="match status" value="1"/>
</dbReference>
<evidence type="ECO:0000256" key="4">
    <source>
        <dbReference type="ARBA" id="ARBA00023239"/>
    </source>
</evidence>
<dbReference type="RefSeq" id="WP_189987494.1">
    <property type="nucleotide sequence ID" value="NZ_BMZS01000002.1"/>
</dbReference>
<dbReference type="Pfam" id="PF00155">
    <property type="entry name" value="Aminotran_1_2"/>
    <property type="match status" value="1"/>
</dbReference>
<dbReference type="GO" id="GO:0047804">
    <property type="term" value="F:cysteine-S-conjugate beta-lyase activity"/>
    <property type="evidence" value="ECO:0007669"/>
    <property type="project" value="UniProtKB-EC"/>
</dbReference>
<protein>
    <recommendedName>
        <fullName evidence="2">cysteine-S-conjugate beta-lyase</fullName>
        <ecNumber evidence="2">4.4.1.13</ecNumber>
    </recommendedName>
</protein>
<dbReference type="Gene3D" id="3.40.640.10">
    <property type="entry name" value="Type I PLP-dependent aspartate aminotransferase-like (Major domain)"/>
    <property type="match status" value="1"/>
</dbReference>
<evidence type="ECO:0000259" key="6">
    <source>
        <dbReference type="Pfam" id="PF00155"/>
    </source>
</evidence>
<evidence type="ECO:0000313" key="8">
    <source>
        <dbReference type="Proteomes" id="UP000630353"/>
    </source>
</evidence>
<keyword evidence="4" id="KW-0456">Lyase</keyword>